<feature type="region of interest" description="Disordered" evidence="1">
    <location>
        <begin position="27"/>
        <end position="57"/>
    </location>
</feature>
<dbReference type="AlphaFoldDB" id="A0A644W199"/>
<sequence>MPFQRKGKVLHPPIQRLRAVSPVERTSMDCGRQGMPGNGHASRVWQGGREKPRETTGTVIVADERSFFDERGIAVTRT</sequence>
<evidence type="ECO:0000256" key="1">
    <source>
        <dbReference type="SAM" id="MobiDB-lite"/>
    </source>
</evidence>
<dbReference type="EMBL" id="VSSQ01000548">
    <property type="protein sequence ID" value="MPL97286.1"/>
    <property type="molecule type" value="Genomic_DNA"/>
</dbReference>
<evidence type="ECO:0000313" key="2">
    <source>
        <dbReference type="EMBL" id="MPL97286.1"/>
    </source>
</evidence>
<protein>
    <submittedName>
        <fullName evidence="2">Uncharacterized protein</fullName>
    </submittedName>
</protein>
<gene>
    <name evidence="2" type="ORF">SDC9_43475</name>
</gene>
<reference evidence="2" key="1">
    <citation type="submission" date="2019-08" db="EMBL/GenBank/DDBJ databases">
        <authorList>
            <person name="Kucharzyk K."/>
            <person name="Murdoch R.W."/>
            <person name="Higgins S."/>
            <person name="Loffler F."/>
        </authorList>
    </citation>
    <scope>NUCLEOTIDE SEQUENCE</scope>
</reference>
<comment type="caution">
    <text evidence="2">The sequence shown here is derived from an EMBL/GenBank/DDBJ whole genome shotgun (WGS) entry which is preliminary data.</text>
</comment>
<accession>A0A644W199</accession>
<proteinExistence type="predicted"/>
<name>A0A644W199_9ZZZZ</name>
<organism evidence="2">
    <name type="scientific">bioreactor metagenome</name>
    <dbReference type="NCBI Taxonomy" id="1076179"/>
    <lineage>
        <taxon>unclassified sequences</taxon>
        <taxon>metagenomes</taxon>
        <taxon>ecological metagenomes</taxon>
    </lineage>
</organism>